<evidence type="ECO:0000313" key="2">
    <source>
        <dbReference type="Proteomes" id="UP000777482"/>
    </source>
</evidence>
<gene>
    <name evidence="1" type="ORF">C6P46_003113</name>
</gene>
<keyword evidence="2" id="KW-1185">Reference proteome</keyword>
<reference evidence="1 2" key="1">
    <citation type="submission" date="2020-11" db="EMBL/GenBank/DDBJ databases">
        <title>Kefir isolates.</title>
        <authorList>
            <person name="Marcisauskas S."/>
            <person name="Kim Y."/>
            <person name="Blasche S."/>
        </authorList>
    </citation>
    <scope>NUCLEOTIDE SEQUENCE [LARGE SCALE GENOMIC DNA]</scope>
    <source>
        <strain evidence="1 2">KR</strain>
    </source>
</reference>
<accession>A0A9P7B7Q0</accession>
<comment type="caution">
    <text evidence="1">The sequence shown here is derived from an EMBL/GenBank/DDBJ whole genome shotgun (WGS) entry which is preliminary data.</text>
</comment>
<evidence type="ECO:0000313" key="1">
    <source>
        <dbReference type="EMBL" id="KAG0662800.1"/>
    </source>
</evidence>
<dbReference type="AlphaFoldDB" id="A0A9P7B7Q0"/>
<organism evidence="1 2">
    <name type="scientific">Rhodotorula mucilaginosa</name>
    <name type="common">Yeast</name>
    <name type="synonym">Rhodotorula rubra</name>
    <dbReference type="NCBI Taxonomy" id="5537"/>
    <lineage>
        <taxon>Eukaryota</taxon>
        <taxon>Fungi</taxon>
        <taxon>Dikarya</taxon>
        <taxon>Basidiomycota</taxon>
        <taxon>Pucciniomycotina</taxon>
        <taxon>Microbotryomycetes</taxon>
        <taxon>Sporidiobolales</taxon>
        <taxon>Sporidiobolaceae</taxon>
        <taxon>Rhodotorula</taxon>
    </lineage>
</organism>
<proteinExistence type="predicted"/>
<dbReference type="Proteomes" id="UP000777482">
    <property type="component" value="Unassembled WGS sequence"/>
</dbReference>
<protein>
    <submittedName>
        <fullName evidence="1">Uncharacterized protein</fullName>
    </submittedName>
</protein>
<dbReference type="EMBL" id="PUHQ01000024">
    <property type="protein sequence ID" value="KAG0662800.1"/>
    <property type="molecule type" value="Genomic_DNA"/>
</dbReference>
<sequence>MAAEACVQAHQAVAAVVTQLQSVVEPAGGLDSNGPGVTDPDLEDRAAALVYLWAQPFDHFISQNSDQKWFQEAHRYFELELQLLLWQSAQIWGSNELPSERLKQLAQLLPWKQRGGEDEAEGVQASSLFAHQLLQANHPTHVPTPPGTVPKPITYRFWCRKLHLLAITSVLGSKYNTYLNVDSDTNRPRLDAARRDLYKAMEEWQRSWRRAFSCGFYKALSQHKACAWNLWITNMWDAVLRIRKAVPALPQGSAAASEGQFIRDGLYIQLEQQYFHLAGHFERAEEAGTLAGEANSWKGWMGTLRQHIHKMMQVTSPGNGTSQKVWHTTDAVNFLADQIATLQQQGQSSSVHQHWTAGSVQSLGNKPRIASRIARKVYGIEAHLWEERHT</sequence>
<name>A0A9P7B7Q0_RHOMI</name>